<organism evidence="2 3">
    <name type="scientific">Corynespora cassiicola Philippines</name>
    <dbReference type="NCBI Taxonomy" id="1448308"/>
    <lineage>
        <taxon>Eukaryota</taxon>
        <taxon>Fungi</taxon>
        <taxon>Dikarya</taxon>
        <taxon>Ascomycota</taxon>
        <taxon>Pezizomycotina</taxon>
        <taxon>Dothideomycetes</taxon>
        <taxon>Pleosporomycetidae</taxon>
        <taxon>Pleosporales</taxon>
        <taxon>Corynesporascaceae</taxon>
        <taxon>Corynespora</taxon>
    </lineage>
</organism>
<dbReference type="AlphaFoldDB" id="A0A2T2NUK2"/>
<dbReference type="Proteomes" id="UP000240883">
    <property type="component" value="Unassembled WGS sequence"/>
</dbReference>
<evidence type="ECO:0000256" key="1">
    <source>
        <dbReference type="SAM" id="MobiDB-lite"/>
    </source>
</evidence>
<name>A0A2T2NUK2_CORCC</name>
<evidence type="ECO:0000313" key="3">
    <source>
        <dbReference type="Proteomes" id="UP000240883"/>
    </source>
</evidence>
<keyword evidence="3" id="KW-1185">Reference proteome</keyword>
<reference evidence="2 3" key="1">
    <citation type="journal article" date="2018" name="Front. Microbiol.">
        <title>Genome-Wide Analysis of Corynespora cassiicola Leaf Fall Disease Putative Effectors.</title>
        <authorList>
            <person name="Lopez D."/>
            <person name="Ribeiro S."/>
            <person name="Label P."/>
            <person name="Fumanal B."/>
            <person name="Venisse J.S."/>
            <person name="Kohler A."/>
            <person name="de Oliveira R.R."/>
            <person name="Labutti K."/>
            <person name="Lipzen A."/>
            <person name="Lail K."/>
            <person name="Bauer D."/>
            <person name="Ohm R.A."/>
            <person name="Barry K.W."/>
            <person name="Spatafora J."/>
            <person name="Grigoriev I.V."/>
            <person name="Martin F.M."/>
            <person name="Pujade-Renaud V."/>
        </authorList>
    </citation>
    <scope>NUCLEOTIDE SEQUENCE [LARGE SCALE GENOMIC DNA]</scope>
    <source>
        <strain evidence="2 3">Philippines</strain>
    </source>
</reference>
<feature type="compositionally biased region" description="Low complexity" evidence="1">
    <location>
        <begin position="33"/>
        <end position="54"/>
    </location>
</feature>
<protein>
    <submittedName>
        <fullName evidence="2">Uncharacterized protein</fullName>
    </submittedName>
</protein>
<sequence length="157" mass="16884">MEAESRMLPCICAAHPPYLTPFHRTPSPSRDFPSPNTHTHTLPPTHPSSPTTLPRNPAAYKRPSSLPRRRQFAVLTRKHDGHAMQGPARWPPGPVPLVLASPRWTTHLLCTCAPDYRLPTCAPAGMGLSSSSGADGSRLDGYLGFGILTSSERASGG</sequence>
<accession>A0A2T2NUK2</accession>
<feature type="region of interest" description="Disordered" evidence="1">
    <location>
        <begin position="23"/>
        <end position="69"/>
    </location>
</feature>
<evidence type="ECO:0000313" key="2">
    <source>
        <dbReference type="EMBL" id="PSN68768.1"/>
    </source>
</evidence>
<dbReference type="EMBL" id="KZ678133">
    <property type="protein sequence ID" value="PSN68768.1"/>
    <property type="molecule type" value="Genomic_DNA"/>
</dbReference>
<gene>
    <name evidence="2" type="ORF">BS50DRAFT_324002</name>
</gene>
<proteinExistence type="predicted"/>